<keyword evidence="3" id="KW-1185">Reference proteome</keyword>
<sequence>MQVESDKTSKKKSNHNCSLNKEMINENNLDFHKINIHHSRIIQALKNEINTTIPIMGACTTNNGGIISWKLVTRVLSTTFHSSLRKFQKNSMRYWRENYLLTCIPAAGAASRFFSELQKFTLTIETKIPEFKNSLDLFLNHNFKAKLSLENRKQIQSILANVKITTEMSSLYEGIHEQEKDNIKACIEQFYNFLSQFIVLGKTDEKFISKYENLKNLCDMENIKKDYIKSISQSESNVRTPWDYNKNLTKIKNQDNITNFKTAFSKNKNFSNSHWMERISAQSLFLNKETAASNDPSIYLGTQEKTILKTYAACCVLLQKYAHLPKALVPTTTEGDSFLMLKLAEQIGLLPSLGNILVVPAFMKSEFENEIERLKPILQENISDIFALRNSPFAPKWLKENRKVNGEWVVFEQGRNLSTIRFNMDGTPYTDDNGKYVPVSAGHGELIHLFDEFTKQFPEAECLHIRNIDNVIGSSLDRTAELNIPAEFFKIMRDCIEYLRAQVEDYLFNEQKKKSDSRLHNETAFQVLSYLAHFIDESIANEALEACFDAQSTFIGLAHQSLYKVLGNLFHWQPLENHSSDLEAWEQTMQWLDNPISVFGVVRKEVADVGGGPVFAALPDGTTIKLCLEMPHANEEDASEYFGPRGNATHFNPVLAFFELKTHTRAFENTRSVGKKVEFSKLFDERFWLLSKREYKGTPVCYHETVLHELIGNSATTNLVFIEVPRTLFRPHKSFFDSLGNDRRTYGFDETLATTETRNF</sequence>
<evidence type="ECO:0000259" key="1">
    <source>
        <dbReference type="Pfam" id="PF14134"/>
    </source>
</evidence>
<evidence type="ECO:0000313" key="3">
    <source>
        <dbReference type="Proteomes" id="UP000291236"/>
    </source>
</evidence>
<feature type="domain" description="DUF4301" evidence="1">
    <location>
        <begin position="403"/>
        <end position="522"/>
    </location>
</feature>
<dbReference type="EMBL" id="AP019368">
    <property type="protein sequence ID" value="BBH53288.1"/>
    <property type="molecule type" value="Genomic_DNA"/>
</dbReference>
<feature type="domain" description="DUF4301" evidence="1">
    <location>
        <begin position="578"/>
        <end position="739"/>
    </location>
</feature>
<dbReference type="AlphaFoldDB" id="A0A4P2VKX6"/>
<organism evidence="2 3">
    <name type="scientific">Fluviispira sanaruensis</name>
    <dbReference type="NCBI Taxonomy" id="2493639"/>
    <lineage>
        <taxon>Bacteria</taxon>
        <taxon>Pseudomonadati</taxon>
        <taxon>Bdellovibrionota</taxon>
        <taxon>Oligoflexia</taxon>
        <taxon>Silvanigrellales</taxon>
        <taxon>Silvanigrellaceae</taxon>
        <taxon>Fluviispira</taxon>
    </lineage>
</organism>
<evidence type="ECO:0000313" key="2">
    <source>
        <dbReference type="EMBL" id="BBH53288.1"/>
    </source>
</evidence>
<dbReference type="Pfam" id="PF14134">
    <property type="entry name" value="DUF4301"/>
    <property type="match status" value="2"/>
</dbReference>
<dbReference type="OrthoDB" id="5287563at2"/>
<dbReference type="KEGG" id="sbf:JCM31447_17310"/>
<dbReference type="InterPro" id="IPR025393">
    <property type="entry name" value="DUF4301"/>
</dbReference>
<gene>
    <name evidence="2" type="ORF">JCM31447_17310</name>
</gene>
<dbReference type="Proteomes" id="UP000291236">
    <property type="component" value="Chromosome"/>
</dbReference>
<proteinExistence type="predicted"/>
<reference evidence="2 3" key="1">
    <citation type="submission" date="2018-12" db="EMBL/GenBank/DDBJ databases">
        <title>Rubrispira sanarue gen. nov., sp., nov., a member of the order Silvanigrellales, isolated from a brackish lake in Hamamatsu Japan.</title>
        <authorList>
            <person name="Maejima Y."/>
            <person name="Iino T."/>
            <person name="Muraguchi Y."/>
            <person name="Fukuda K."/>
            <person name="Nojiri H."/>
            <person name="Ohkuma M."/>
            <person name="Moriuchi R."/>
            <person name="Dohra H."/>
            <person name="Kimbara K."/>
            <person name="Shintani M."/>
        </authorList>
    </citation>
    <scope>NUCLEOTIDE SEQUENCE [LARGE SCALE GENOMIC DNA]</scope>
    <source>
        <strain evidence="2 3">RF1110005</strain>
    </source>
</reference>
<name>A0A4P2VKX6_FLUSA</name>
<accession>A0A4P2VKX6</accession>
<protein>
    <recommendedName>
        <fullName evidence="1">DUF4301 domain-containing protein</fullName>
    </recommendedName>
</protein>
<dbReference type="RefSeq" id="WP_130608828.1">
    <property type="nucleotide sequence ID" value="NZ_AP019368.1"/>
</dbReference>